<sequence>CQRPSPWPPPCWGRPTRGVCPTSTAPCWVGRWWSRSPTGCGSGPGTAAGWPSSGRSATCRPRGRPVRATSRCRCTSTSPSPTSSRPWRPPRGSVPRSPTTSHRPTCACCSTPPGTRSASSARAAP</sequence>
<feature type="compositionally biased region" description="Low complexity" evidence="1">
    <location>
        <begin position="69"/>
        <end position="101"/>
    </location>
</feature>
<feature type="non-terminal residue" evidence="2">
    <location>
        <position position="1"/>
    </location>
</feature>
<feature type="non-terminal residue" evidence="2">
    <location>
        <position position="125"/>
    </location>
</feature>
<dbReference type="EMBL" id="CADCUP010000168">
    <property type="protein sequence ID" value="CAA9405932.1"/>
    <property type="molecule type" value="Genomic_DNA"/>
</dbReference>
<name>A0A6J4P8T4_9ACTN</name>
<feature type="region of interest" description="Disordered" evidence="1">
    <location>
        <begin position="38"/>
        <end position="125"/>
    </location>
</feature>
<reference evidence="2" key="1">
    <citation type="submission" date="2020-02" db="EMBL/GenBank/DDBJ databases">
        <authorList>
            <person name="Meier V. D."/>
        </authorList>
    </citation>
    <scope>NUCLEOTIDE SEQUENCE</scope>
    <source>
        <strain evidence="2">AVDCRST_MAG06</strain>
    </source>
</reference>
<evidence type="ECO:0000313" key="2">
    <source>
        <dbReference type="EMBL" id="CAA9405932.1"/>
    </source>
</evidence>
<dbReference type="AlphaFoldDB" id="A0A6J4P8T4"/>
<proteinExistence type="predicted"/>
<evidence type="ECO:0000256" key="1">
    <source>
        <dbReference type="SAM" id="MobiDB-lite"/>
    </source>
</evidence>
<protein>
    <submittedName>
        <fullName evidence="2">Uncharacterized protein</fullName>
    </submittedName>
</protein>
<accession>A0A6J4P8T4</accession>
<gene>
    <name evidence="2" type="ORF">AVDCRST_MAG06-2529</name>
</gene>
<feature type="compositionally biased region" description="Polar residues" evidence="1">
    <location>
        <begin position="112"/>
        <end position="125"/>
    </location>
</feature>
<organism evidence="2">
    <name type="scientific">uncultured Nocardioides sp</name>
    <dbReference type="NCBI Taxonomy" id="198441"/>
    <lineage>
        <taxon>Bacteria</taxon>
        <taxon>Bacillati</taxon>
        <taxon>Actinomycetota</taxon>
        <taxon>Actinomycetes</taxon>
        <taxon>Propionibacteriales</taxon>
        <taxon>Nocardioidaceae</taxon>
        <taxon>Nocardioides</taxon>
        <taxon>environmental samples</taxon>
    </lineage>
</organism>